<evidence type="ECO:0008006" key="3">
    <source>
        <dbReference type="Google" id="ProtNLM"/>
    </source>
</evidence>
<comment type="caution">
    <text evidence="1">The sequence shown here is derived from an EMBL/GenBank/DDBJ whole genome shotgun (WGS) entry which is preliminary data.</text>
</comment>
<accession>A0A8X8YRQ4</accession>
<dbReference type="InterPro" id="IPR016024">
    <property type="entry name" value="ARM-type_fold"/>
</dbReference>
<reference evidence="1" key="2">
    <citation type="submission" date="2020-08" db="EMBL/GenBank/DDBJ databases">
        <title>Plant Genome Project.</title>
        <authorList>
            <person name="Zhang R.-G."/>
        </authorList>
    </citation>
    <scope>NUCLEOTIDE SEQUENCE</scope>
    <source>
        <strain evidence="1">Huo1</strain>
        <tissue evidence="1">Leaf</tissue>
    </source>
</reference>
<keyword evidence="2" id="KW-1185">Reference proteome</keyword>
<dbReference type="Proteomes" id="UP000298416">
    <property type="component" value="Unassembled WGS sequence"/>
</dbReference>
<dbReference type="PANTHER" id="PTHR20938">
    <property type="entry name" value="INTEGRATOR COMPLEX SUBUNIT 4"/>
    <property type="match status" value="1"/>
</dbReference>
<gene>
    <name evidence="1" type="ORF">SASPL_101951</name>
</gene>
<dbReference type="SUPFAM" id="SSF48371">
    <property type="entry name" value="ARM repeat"/>
    <property type="match status" value="1"/>
</dbReference>
<evidence type="ECO:0000313" key="1">
    <source>
        <dbReference type="EMBL" id="KAG6437044.1"/>
    </source>
</evidence>
<evidence type="ECO:0000313" key="2">
    <source>
        <dbReference type="Proteomes" id="UP000298416"/>
    </source>
</evidence>
<reference evidence="1" key="1">
    <citation type="submission" date="2018-01" db="EMBL/GenBank/DDBJ databases">
        <authorList>
            <person name="Mao J.F."/>
        </authorList>
    </citation>
    <scope>NUCLEOTIDE SEQUENCE</scope>
    <source>
        <strain evidence="1">Huo1</strain>
        <tissue evidence="1">Leaf</tissue>
    </source>
</reference>
<name>A0A8X8YRQ4_SALSN</name>
<dbReference type="Gene3D" id="1.25.10.10">
    <property type="entry name" value="Leucine-rich Repeat Variant"/>
    <property type="match status" value="1"/>
</dbReference>
<dbReference type="GO" id="GO:0010496">
    <property type="term" value="P:intercellular transport"/>
    <property type="evidence" value="ECO:0007669"/>
    <property type="project" value="TreeGrafter"/>
</dbReference>
<proteinExistence type="predicted"/>
<protein>
    <recommendedName>
        <fullName evidence="3">Integrator complex subunit 4</fullName>
    </recommendedName>
</protein>
<sequence length="484" mass="54541">MAAEKCEYISREAILLWFTMDPYPYIREAALDGLVMVLNDGVVVEDRSLVGGCYFRPAELLFDADISVRRAAVSALCLMVRGMDVEIRVAAFDALGKVPTVSENILLQTSSKKPLLSTKEKIYPGQCTEKLSNIPATAAAFAFLHGLGDDFFQVRRSACRALQTLMVPSAEFACGTVDILVCILSDASVVVRLQALETLHHMASHGHLKVAEYHLDMFFSILIDNDALIRSAMRKALQFMKLQKLSMFRSCIEDLIKNLELYPQAHKLEKSAFVFFIFSHSYGAEAYQSWKEETRLFARDSHPPSGMGALEYLLSKMERRVTEMVYRYVGMTRNEELHILELMLVTYAIRLACGDACYFEEYMRKLDFVLCSIEYLHKEGSVEISRFVTDLQNVSREIGNSDDKAVDMPDLLLNSLEPFLTSGELKHLDAEVDVCGNDFRKPLPFIPGLPVGIPFEITLHNISSEIKLWLAISVGERSTQFCLS</sequence>
<organism evidence="1">
    <name type="scientific">Salvia splendens</name>
    <name type="common">Scarlet sage</name>
    <dbReference type="NCBI Taxonomy" id="180675"/>
    <lineage>
        <taxon>Eukaryota</taxon>
        <taxon>Viridiplantae</taxon>
        <taxon>Streptophyta</taxon>
        <taxon>Embryophyta</taxon>
        <taxon>Tracheophyta</taxon>
        <taxon>Spermatophyta</taxon>
        <taxon>Magnoliopsida</taxon>
        <taxon>eudicotyledons</taxon>
        <taxon>Gunneridae</taxon>
        <taxon>Pentapetalae</taxon>
        <taxon>asterids</taxon>
        <taxon>lamiids</taxon>
        <taxon>Lamiales</taxon>
        <taxon>Lamiaceae</taxon>
        <taxon>Nepetoideae</taxon>
        <taxon>Mentheae</taxon>
        <taxon>Salviinae</taxon>
        <taxon>Salvia</taxon>
        <taxon>Salvia subgen. Calosphace</taxon>
        <taxon>core Calosphace</taxon>
    </lineage>
</organism>
<dbReference type="PANTHER" id="PTHR20938:SF0">
    <property type="entry name" value="INTEGRATOR COMPLEX SUBUNIT 4"/>
    <property type="match status" value="1"/>
</dbReference>
<dbReference type="EMBL" id="PNBA02000001">
    <property type="protein sequence ID" value="KAG6437044.1"/>
    <property type="molecule type" value="Genomic_DNA"/>
</dbReference>
<dbReference type="GO" id="GO:0005768">
    <property type="term" value="C:endosome"/>
    <property type="evidence" value="ECO:0007669"/>
    <property type="project" value="TreeGrafter"/>
</dbReference>
<dbReference type="AlphaFoldDB" id="A0A8X8YRQ4"/>
<dbReference type="InterPro" id="IPR011989">
    <property type="entry name" value="ARM-like"/>
</dbReference>